<comment type="similarity">
    <text evidence="3 10">Belongs to the glycosyltransferase 22 family.</text>
</comment>
<dbReference type="UniPathway" id="UPA00378"/>
<evidence type="ECO:0000256" key="4">
    <source>
        <dbReference type="ARBA" id="ARBA00022676"/>
    </source>
</evidence>
<dbReference type="FunCoup" id="A0A2P5I3R7">
    <property type="interactions" value="966"/>
</dbReference>
<dbReference type="InterPro" id="IPR005599">
    <property type="entry name" value="GPI_mannosylTrfase"/>
</dbReference>
<dbReference type="AlphaFoldDB" id="A0A2P5I3R7"/>
<evidence type="ECO:0000256" key="1">
    <source>
        <dbReference type="ARBA" id="ARBA00004477"/>
    </source>
</evidence>
<sequence length="609" mass="67791">MPPKAAQPREFVHPEASHARRIKPSLFAVEPIYAFYMFLAANLISALFNPIQDCDETFNFLEPTHYLTHGYGLQTWEWSPAYGIRDWLYVLPHAVVAGVRHLLPQATKLGGFYFIRYTLALVCALCQALFYRVVSLTVHPRIGVFFILAMVLSPGNFHASTAYLPSSFTMYTGMLGAAAFMDWTGGFKTAAGIAWFAAGGIIGWPFAMALAAPFLLEEAVLAIAALGNLDNFLFAVGRVTRGVLAAVGILAVDSLVNSYFYRVWGIIVSWNIVKYNVFSKGGGPELYGTEPWTFYFKNLALNFNLWFVLALVALPLFLLQKIIAPSGRAFSSSLRAIVFLSPFYLWFAIFTLQPHKEERFMYPAYPFLALNAAVSAHIILTAVGHVSKNTVIGKIPASVRLVLTVVVPFSLVVSLYLLRVIGIYTAYGAPLSLYDPLGAGTRGGDSDLLGGRGDSVCFGKEWYRFPSSFFLPRDMQAKFVQSEFRGLLPGEFQRSSLLEGFTGTYVLPSGMNDQNKEDPSKYTDIAQCKFLVDTHYPLNTEKGLGLPPTEPDYIADTANWEVVKCVPFLDAGNTALIPRMIWVPSWNWIPEKYQRKWGEHCLLQKRAPI</sequence>
<evidence type="ECO:0000256" key="3">
    <source>
        <dbReference type="ARBA" id="ARBA00007063"/>
    </source>
</evidence>
<dbReference type="OrthoDB" id="497541at2759"/>
<keyword evidence="12" id="KW-1185">Reference proteome</keyword>
<comment type="subcellular location">
    <subcellularLocation>
        <location evidence="1 10">Endoplasmic reticulum membrane</location>
        <topology evidence="1 10">Multi-pass membrane protein</topology>
    </subcellularLocation>
</comment>
<feature type="transmembrane region" description="Helical" evidence="10">
    <location>
        <begin position="138"/>
        <end position="157"/>
    </location>
</feature>
<evidence type="ECO:0000256" key="10">
    <source>
        <dbReference type="RuleBase" id="RU363075"/>
    </source>
</evidence>
<keyword evidence="7 10" id="KW-0256">Endoplasmic reticulum</keyword>
<dbReference type="PANTHER" id="PTHR22760">
    <property type="entry name" value="GLYCOSYLTRANSFERASE"/>
    <property type="match status" value="1"/>
</dbReference>
<dbReference type="Pfam" id="PF03901">
    <property type="entry name" value="Glyco_transf_22"/>
    <property type="match status" value="1"/>
</dbReference>
<feature type="transmembrane region" description="Helical" evidence="10">
    <location>
        <begin position="332"/>
        <end position="352"/>
    </location>
</feature>
<dbReference type="GO" id="GO:0000026">
    <property type="term" value="F:alpha-1,2-mannosyltransferase activity"/>
    <property type="evidence" value="ECO:0007669"/>
    <property type="project" value="TreeGrafter"/>
</dbReference>
<gene>
    <name evidence="11" type="ORF">DHEL01_v204447</name>
</gene>
<feature type="transmembrane region" description="Helical" evidence="10">
    <location>
        <begin position="163"/>
        <end position="181"/>
    </location>
</feature>
<feature type="transmembrane region" description="Helical" evidence="10">
    <location>
        <begin position="299"/>
        <end position="320"/>
    </location>
</feature>
<name>A0A2P5I3R7_DIAHE</name>
<feature type="transmembrane region" description="Helical" evidence="10">
    <location>
        <begin position="193"/>
        <end position="212"/>
    </location>
</feature>
<keyword evidence="4 10" id="KW-0328">Glycosyltransferase</keyword>
<feature type="transmembrane region" description="Helical" evidence="10">
    <location>
        <begin position="364"/>
        <end position="386"/>
    </location>
</feature>
<protein>
    <recommendedName>
        <fullName evidence="10">Mannosyltransferase</fullName>
        <ecNumber evidence="10">2.4.1.-</ecNumber>
    </recommendedName>
</protein>
<dbReference type="GO" id="GO:0005789">
    <property type="term" value="C:endoplasmic reticulum membrane"/>
    <property type="evidence" value="ECO:0007669"/>
    <property type="project" value="UniProtKB-SubCell"/>
</dbReference>
<feature type="transmembrane region" description="Helical" evidence="10">
    <location>
        <begin position="26"/>
        <end position="48"/>
    </location>
</feature>
<accession>A0A2P5I3R7</accession>
<proteinExistence type="inferred from homology"/>
<dbReference type="InParanoid" id="A0A2P5I3R7"/>
<evidence type="ECO:0000256" key="8">
    <source>
        <dbReference type="ARBA" id="ARBA00022989"/>
    </source>
</evidence>
<evidence type="ECO:0000256" key="7">
    <source>
        <dbReference type="ARBA" id="ARBA00022824"/>
    </source>
</evidence>
<dbReference type="EC" id="2.4.1.-" evidence="10"/>
<dbReference type="PANTHER" id="PTHR22760:SF2">
    <property type="entry name" value="ALPHA-1,2-MANNOSYLTRANSFERASE ALG9"/>
    <property type="match status" value="1"/>
</dbReference>
<keyword evidence="9 10" id="KW-0472">Membrane</keyword>
<dbReference type="EMBL" id="MAVT02000295">
    <property type="protein sequence ID" value="POS77155.1"/>
    <property type="molecule type" value="Genomic_DNA"/>
</dbReference>
<feature type="transmembrane region" description="Helical" evidence="10">
    <location>
        <begin position="111"/>
        <end position="131"/>
    </location>
</feature>
<comment type="caution">
    <text evidence="11">The sequence shown here is derived from an EMBL/GenBank/DDBJ whole genome shotgun (WGS) entry which is preliminary data.</text>
</comment>
<keyword evidence="8 10" id="KW-1133">Transmembrane helix</keyword>
<dbReference type="Proteomes" id="UP000094444">
    <property type="component" value="Unassembled WGS sequence"/>
</dbReference>
<feature type="transmembrane region" description="Helical" evidence="10">
    <location>
        <begin position="398"/>
        <end position="418"/>
    </location>
</feature>
<keyword evidence="5" id="KW-0808">Transferase</keyword>
<dbReference type="STRING" id="158607.A0A2P5I3R7"/>
<keyword evidence="6 10" id="KW-0812">Transmembrane</keyword>
<evidence type="ECO:0000313" key="11">
    <source>
        <dbReference type="EMBL" id="POS77155.1"/>
    </source>
</evidence>
<evidence type="ECO:0000313" key="12">
    <source>
        <dbReference type="Proteomes" id="UP000094444"/>
    </source>
</evidence>
<organism evidence="11 12">
    <name type="scientific">Diaporthe helianthi</name>
    <dbReference type="NCBI Taxonomy" id="158607"/>
    <lineage>
        <taxon>Eukaryota</taxon>
        <taxon>Fungi</taxon>
        <taxon>Dikarya</taxon>
        <taxon>Ascomycota</taxon>
        <taxon>Pezizomycotina</taxon>
        <taxon>Sordariomycetes</taxon>
        <taxon>Sordariomycetidae</taxon>
        <taxon>Diaporthales</taxon>
        <taxon>Diaporthaceae</taxon>
        <taxon>Diaporthe</taxon>
    </lineage>
</organism>
<evidence type="ECO:0000256" key="9">
    <source>
        <dbReference type="ARBA" id="ARBA00023136"/>
    </source>
</evidence>
<dbReference type="GO" id="GO:0006487">
    <property type="term" value="P:protein N-linked glycosylation"/>
    <property type="evidence" value="ECO:0007669"/>
    <property type="project" value="TreeGrafter"/>
</dbReference>
<comment type="pathway">
    <text evidence="2">Protein modification; protein glycosylation.</text>
</comment>
<evidence type="ECO:0000256" key="2">
    <source>
        <dbReference type="ARBA" id="ARBA00004922"/>
    </source>
</evidence>
<evidence type="ECO:0000256" key="5">
    <source>
        <dbReference type="ARBA" id="ARBA00022679"/>
    </source>
</evidence>
<reference evidence="11" key="1">
    <citation type="submission" date="2017-09" db="EMBL/GenBank/DDBJ databases">
        <title>Polyketide synthases of a Diaporthe helianthi virulent isolate.</title>
        <authorList>
            <person name="Baroncelli R."/>
        </authorList>
    </citation>
    <scope>NUCLEOTIDE SEQUENCE [LARGE SCALE GENOMIC DNA]</scope>
    <source>
        <strain evidence="11">7/96</strain>
    </source>
</reference>
<evidence type="ECO:0000256" key="6">
    <source>
        <dbReference type="ARBA" id="ARBA00022692"/>
    </source>
</evidence>